<gene>
    <name evidence="1" type="ORF">DSO57_1019770</name>
</gene>
<comment type="caution">
    <text evidence="1">The sequence shown here is derived from an EMBL/GenBank/DDBJ whole genome shotgun (WGS) entry which is preliminary data.</text>
</comment>
<keyword evidence="2" id="KW-1185">Reference proteome</keyword>
<sequence length="244" mass="27125">MQGTKKQPKGQGIRPVSFGKLFRFARKMEKGLLVLGGFFILLAGFSLIANLLLTLYLLKDVSEVYYLQKSYTEALDGLKESTMYVFIVGLSMATLMYVGLSIYMFVGERIAYRLREAYMRSVLHMDMSWFDTLGAGEVTTRLTNDIDRIRDGIGEKVALLIMDTGIMLAIIVISFYLSAKLAIYVCSLLIFCLIALLVGNIYGQKLTTRALNEYAAAGSLAEEVLANITTVHSFNMASKLVNIS</sequence>
<name>A0ACC2TEV2_9FUNG</name>
<reference evidence="1" key="1">
    <citation type="submission" date="2022-04" db="EMBL/GenBank/DDBJ databases">
        <title>Genome of the entomopathogenic fungus Entomophthora muscae.</title>
        <authorList>
            <person name="Elya C."/>
            <person name="Lovett B.R."/>
            <person name="Lee E."/>
            <person name="Macias A.M."/>
            <person name="Hajek A.E."/>
            <person name="De Bivort B.L."/>
            <person name="Kasson M.T."/>
            <person name="De Fine Licht H.H."/>
            <person name="Stajich J.E."/>
        </authorList>
    </citation>
    <scope>NUCLEOTIDE SEQUENCE</scope>
    <source>
        <strain evidence="1">Berkeley</strain>
    </source>
</reference>
<dbReference type="Proteomes" id="UP001165960">
    <property type="component" value="Unassembled WGS sequence"/>
</dbReference>
<dbReference type="EMBL" id="QTSX02002930">
    <property type="protein sequence ID" value="KAJ9073138.1"/>
    <property type="molecule type" value="Genomic_DNA"/>
</dbReference>
<protein>
    <submittedName>
        <fullName evidence="1">Uncharacterized protein</fullName>
    </submittedName>
</protein>
<proteinExistence type="predicted"/>
<accession>A0ACC2TEV2</accession>
<organism evidence="1 2">
    <name type="scientific">Entomophthora muscae</name>
    <dbReference type="NCBI Taxonomy" id="34485"/>
    <lineage>
        <taxon>Eukaryota</taxon>
        <taxon>Fungi</taxon>
        <taxon>Fungi incertae sedis</taxon>
        <taxon>Zoopagomycota</taxon>
        <taxon>Entomophthoromycotina</taxon>
        <taxon>Entomophthoromycetes</taxon>
        <taxon>Entomophthorales</taxon>
        <taxon>Entomophthoraceae</taxon>
        <taxon>Entomophthora</taxon>
    </lineage>
</organism>
<evidence type="ECO:0000313" key="1">
    <source>
        <dbReference type="EMBL" id="KAJ9073138.1"/>
    </source>
</evidence>
<evidence type="ECO:0000313" key="2">
    <source>
        <dbReference type="Proteomes" id="UP001165960"/>
    </source>
</evidence>